<sequence length="61" mass="6837">MGLLRAQRHGAHISVIPPTLLGIAHIGVRDHLFINKSIINEYKKFSINMKKDSALCANLDR</sequence>
<accession>S6DRM6</accession>
<organism evidence="1">
    <name type="scientific">Saccharolobus solfataricus (strain ATCC 35092 / DSM 1617 / JCM 11322 / P2)</name>
    <name type="common">Sulfolobus solfataricus</name>
    <dbReference type="NCBI Taxonomy" id="273057"/>
    <lineage>
        <taxon>Archaea</taxon>
        <taxon>Thermoproteota</taxon>
        <taxon>Thermoprotei</taxon>
        <taxon>Sulfolobales</taxon>
        <taxon>Sulfolobaceae</taxon>
        <taxon>Saccharolobus</taxon>
    </lineage>
</organism>
<protein>
    <submittedName>
        <fullName evidence="1">Hypothetical mobile element protein</fullName>
    </submittedName>
</protein>
<keyword evidence="1" id="KW-0614">Plasmid</keyword>
<reference evidence="1" key="1">
    <citation type="journal article" date="2012" name="Mol. Microbiol.">
        <title>Selective and hyperactive uptake of foreign DNA by adaptive immune systems of an archaeon via two distinct mechanisms.</title>
        <authorList>
            <person name="Erdmann S."/>
            <person name="Garrett R.A."/>
        </authorList>
    </citation>
    <scope>NUCLEOTIDE SEQUENCE [LARGE SCALE GENOMIC DNA]</scope>
    <source>
        <strain evidence="1">P2</strain>
        <plasmid evidence="1">pMGB1</plasmid>
    </source>
</reference>
<evidence type="ECO:0000313" key="1">
    <source>
        <dbReference type="EMBL" id="CDF66454.1"/>
    </source>
</evidence>
<dbReference type="AlphaFoldDB" id="S6DRM6"/>
<geneLocation type="plasmid" evidence="1">
    <name>pMGB1</name>
</geneLocation>
<dbReference type="EMBL" id="HG008922">
    <property type="protein sequence ID" value="CDF66454.1"/>
    <property type="molecule type" value="Genomic_DNA"/>
</dbReference>
<name>S6DRM6_SACS2</name>
<reference evidence="1" key="2">
    <citation type="submission" date="2013-05" db="EMBL/GenBank/DDBJ databases">
        <authorList>
            <person name="Garrett R."/>
        </authorList>
    </citation>
    <scope>NUCLEOTIDE SEQUENCE</scope>
    <source>
        <strain evidence="1">P2</strain>
        <plasmid evidence="1">pMGB1</plasmid>
    </source>
</reference>
<proteinExistence type="predicted"/>